<protein>
    <recommendedName>
        <fullName evidence="3">Response regulatory domain-containing protein</fullName>
    </recommendedName>
</protein>
<gene>
    <name evidence="1" type="ORF">NCTC12078_03013</name>
</gene>
<dbReference type="SUPFAM" id="SSF52172">
    <property type="entry name" value="CheY-like"/>
    <property type="match status" value="1"/>
</dbReference>
<proteinExistence type="predicted"/>
<dbReference type="AlphaFoldDB" id="A0A4U8WR00"/>
<sequence>MISREEFHDKSKDVILDIFLLDVMLQDGSGIDVCNHIRKPIS</sequence>
<dbReference type="KEGG" id="ctai:NCTC12078_03013"/>
<evidence type="ECO:0000313" key="1">
    <source>
        <dbReference type="EMBL" id="VFB04959.1"/>
    </source>
</evidence>
<evidence type="ECO:0000313" key="2">
    <source>
        <dbReference type="Proteomes" id="UP000290013"/>
    </source>
</evidence>
<name>A0A4U8WR00_9FLAO</name>
<dbReference type="EMBL" id="LR215974">
    <property type="protein sequence ID" value="VFB04959.1"/>
    <property type="molecule type" value="Genomic_DNA"/>
</dbReference>
<dbReference type="InterPro" id="IPR011006">
    <property type="entry name" value="CheY-like_superfamily"/>
</dbReference>
<reference evidence="1 2" key="1">
    <citation type="submission" date="2019-02" db="EMBL/GenBank/DDBJ databases">
        <authorList>
            <consortium name="Pathogen Informatics"/>
        </authorList>
    </citation>
    <scope>NUCLEOTIDE SEQUENCE [LARGE SCALE GENOMIC DNA]</scope>
    <source>
        <strain evidence="1 2">3012STDY6944375</strain>
    </source>
</reference>
<organism evidence="1 2">
    <name type="scientific">Chryseobacterium taihuense</name>
    <dbReference type="NCBI Taxonomy" id="1141221"/>
    <lineage>
        <taxon>Bacteria</taxon>
        <taxon>Pseudomonadati</taxon>
        <taxon>Bacteroidota</taxon>
        <taxon>Flavobacteriia</taxon>
        <taxon>Flavobacteriales</taxon>
        <taxon>Weeksellaceae</taxon>
        <taxon>Chryseobacterium group</taxon>
        <taxon>Chryseobacterium</taxon>
    </lineage>
</organism>
<dbReference type="Proteomes" id="UP000290013">
    <property type="component" value="Chromosome"/>
</dbReference>
<evidence type="ECO:0008006" key="3">
    <source>
        <dbReference type="Google" id="ProtNLM"/>
    </source>
</evidence>
<accession>A0A4U8WR00</accession>